<keyword evidence="3" id="KW-1185">Reference proteome</keyword>
<dbReference type="STRING" id="889306.KP78_21220"/>
<comment type="caution">
    <text evidence="2">The sequence shown here is derived from an EMBL/GenBank/DDBJ whole genome shotgun (WGS) entry which is preliminary data.</text>
</comment>
<feature type="transmembrane region" description="Helical" evidence="1">
    <location>
        <begin position="63"/>
        <end position="82"/>
    </location>
</feature>
<evidence type="ECO:0000313" key="3">
    <source>
        <dbReference type="Proteomes" id="UP000031938"/>
    </source>
</evidence>
<keyword evidence="1" id="KW-0812">Transmembrane</keyword>
<evidence type="ECO:0000256" key="1">
    <source>
        <dbReference type="SAM" id="Phobius"/>
    </source>
</evidence>
<accession>A0A0C2VP38</accession>
<protein>
    <submittedName>
        <fullName evidence="2">Holin</fullName>
    </submittedName>
</protein>
<organism evidence="2 3">
    <name type="scientific">Jeotgalibacillus soli</name>
    <dbReference type="NCBI Taxonomy" id="889306"/>
    <lineage>
        <taxon>Bacteria</taxon>
        <taxon>Bacillati</taxon>
        <taxon>Bacillota</taxon>
        <taxon>Bacilli</taxon>
        <taxon>Bacillales</taxon>
        <taxon>Caryophanaceae</taxon>
        <taxon>Jeotgalibacillus</taxon>
    </lineage>
</organism>
<gene>
    <name evidence="2" type="ORF">KP78_21220</name>
</gene>
<dbReference type="Pfam" id="PF06946">
    <property type="entry name" value="Phage_holin_5_1"/>
    <property type="match status" value="1"/>
</dbReference>
<dbReference type="InterPro" id="IPR009708">
    <property type="entry name" value="Phage_A118_holin/antiholin"/>
</dbReference>
<reference evidence="2 3" key="1">
    <citation type="submission" date="2015-01" db="EMBL/GenBank/DDBJ databases">
        <title>Genome sequencing of Jeotgalibacillus soli.</title>
        <authorList>
            <person name="Goh K.M."/>
            <person name="Chan K.-G."/>
            <person name="Yaakop A.S."/>
            <person name="Ee R."/>
            <person name="Gan H.M."/>
            <person name="Chan C.S."/>
        </authorList>
    </citation>
    <scope>NUCLEOTIDE SEQUENCE [LARGE SCALE GENOMIC DNA]</scope>
    <source>
        <strain evidence="2 3">P9</strain>
    </source>
</reference>
<keyword evidence="1" id="KW-0472">Membrane</keyword>
<dbReference type="EMBL" id="JXRP01000017">
    <property type="protein sequence ID" value="KIL45773.1"/>
    <property type="molecule type" value="Genomic_DNA"/>
</dbReference>
<feature type="transmembrane region" description="Helical" evidence="1">
    <location>
        <begin position="6"/>
        <end position="25"/>
    </location>
</feature>
<dbReference type="Proteomes" id="UP000031938">
    <property type="component" value="Unassembled WGS sequence"/>
</dbReference>
<dbReference type="AlphaFoldDB" id="A0A0C2VP38"/>
<sequence length="96" mass="10417">MENQELMVEVLVFATVLAPIVLAVVELLKRSGPIKKNYIPLIAFAVGIFIGFAASPFTDLDTVLRLWAGGFAGLSATGLFEIGNKRTGYTIKEDEE</sequence>
<name>A0A0C2VP38_9BACL</name>
<feature type="transmembrane region" description="Helical" evidence="1">
    <location>
        <begin position="37"/>
        <end position="57"/>
    </location>
</feature>
<proteinExistence type="predicted"/>
<evidence type="ECO:0000313" key="2">
    <source>
        <dbReference type="EMBL" id="KIL45773.1"/>
    </source>
</evidence>
<dbReference type="PATRIC" id="fig|889306.3.peg.2137"/>
<keyword evidence="1" id="KW-1133">Transmembrane helix</keyword>